<evidence type="ECO:0000256" key="1">
    <source>
        <dbReference type="ARBA" id="ARBA00007316"/>
    </source>
</evidence>
<dbReference type="GO" id="GO:0005886">
    <property type="term" value="C:plasma membrane"/>
    <property type="evidence" value="ECO:0007669"/>
    <property type="project" value="TreeGrafter"/>
</dbReference>
<evidence type="ECO:0000259" key="11">
    <source>
        <dbReference type="Pfam" id="PF13807"/>
    </source>
</evidence>
<keyword evidence="9" id="KW-0812">Transmembrane</keyword>
<organism evidence="12 13">
    <name type="scientific">Echinicola strongylocentroti</name>
    <dbReference type="NCBI Taxonomy" id="1795355"/>
    <lineage>
        <taxon>Bacteria</taxon>
        <taxon>Pseudomonadati</taxon>
        <taxon>Bacteroidota</taxon>
        <taxon>Cytophagia</taxon>
        <taxon>Cytophagales</taxon>
        <taxon>Cyclobacteriaceae</taxon>
        <taxon>Echinicola</taxon>
    </lineage>
</organism>
<dbReference type="AlphaFoldDB" id="A0A2Z4INT9"/>
<keyword evidence="5 12" id="KW-0418">Kinase</keyword>
<dbReference type="InterPro" id="IPR025669">
    <property type="entry name" value="AAA_dom"/>
</dbReference>
<dbReference type="GO" id="GO:0004715">
    <property type="term" value="F:non-membrane spanning protein tyrosine kinase activity"/>
    <property type="evidence" value="ECO:0007669"/>
    <property type="project" value="UniProtKB-EC"/>
</dbReference>
<dbReference type="CDD" id="cd05387">
    <property type="entry name" value="BY-kinase"/>
    <property type="match status" value="1"/>
</dbReference>
<comment type="catalytic activity">
    <reaction evidence="8">
        <text>L-tyrosyl-[protein] + ATP = O-phospho-L-tyrosyl-[protein] + ADP + H(+)</text>
        <dbReference type="Rhea" id="RHEA:10596"/>
        <dbReference type="Rhea" id="RHEA-COMP:10136"/>
        <dbReference type="Rhea" id="RHEA-COMP:20101"/>
        <dbReference type="ChEBI" id="CHEBI:15378"/>
        <dbReference type="ChEBI" id="CHEBI:30616"/>
        <dbReference type="ChEBI" id="CHEBI:46858"/>
        <dbReference type="ChEBI" id="CHEBI:61978"/>
        <dbReference type="ChEBI" id="CHEBI:456216"/>
        <dbReference type="EC" id="2.7.10.2"/>
    </reaction>
</comment>
<dbReference type="EMBL" id="CP030041">
    <property type="protein sequence ID" value="AWW32575.1"/>
    <property type="molecule type" value="Genomic_DNA"/>
</dbReference>
<keyword evidence="13" id="KW-1185">Reference proteome</keyword>
<reference evidence="12 13" key="1">
    <citation type="submission" date="2018-06" db="EMBL/GenBank/DDBJ databases">
        <title>Echinicola strongylocentroti sp. nov., isolated from a sea urchin Strongylocentrotus intermedius.</title>
        <authorList>
            <person name="Bae S.S."/>
        </authorList>
    </citation>
    <scope>NUCLEOTIDE SEQUENCE [LARGE SCALE GENOMIC DNA]</scope>
    <source>
        <strain evidence="12 13">MEBiC08714</strain>
    </source>
</reference>
<evidence type="ECO:0000256" key="2">
    <source>
        <dbReference type="ARBA" id="ARBA00011903"/>
    </source>
</evidence>
<dbReference type="OrthoDB" id="9794577at2"/>
<evidence type="ECO:0000256" key="7">
    <source>
        <dbReference type="ARBA" id="ARBA00023137"/>
    </source>
</evidence>
<name>A0A2Z4INT9_9BACT</name>
<feature type="domain" description="Tyrosine-protein kinase G-rich" evidence="11">
    <location>
        <begin position="455"/>
        <end position="535"/>
    </location>
</feature>
<sequence>MDNLQNNPGAPSPVFQFNNENTFDFRSILVKYLGYWPWIALFVFLGMAGAFFVNRYSTPIWSVESTVLIKDESSGMSMDLFENTGLVKSSSNIENEIGILKSYTLAEEAVQELNINVQVYKQGVLGMVPVYGNQSMLVEVDWNHPQMVGGVMKLVKSEGEGFILTLEEDNFQTFNPGDPFYKTTIENISLNEGEYAYGEWIEGVNFRFKVENVSAQTGDEFLFRLQDTPSLAKRYKNELMAGPINKEASILSLKLETPVRRLGEDYLNALMEVYLQRELNEKNRTSDNTVRFIENQLSDITDSLTFFEDRLEQYRTQNKVFNLSEEGNQIFERMQELETERSQMEINLKYYQTLQNYLDHNNEGDLLVPSVVGISDPLLNSLVLNLGELQAERVRLSSNYSNETPAVREIKNKIDNTKNVLRENVSSAIRNTQSMIGELGGNIRQVEQQINVLPETERRLLGIQRKFTINENIYVYLLQKRAEAEITRASNSPNNSVLDWAKAGNLPVAPKTKVNYLLGMLLGFFIPLGFVGLRDFFNVKIQDVKELEKLTKIPVVAKIGRAKYGASVPVLTEPKSSVTEGFRSLRADMTYLSPKNKEHLTILFTSTVSGEGKTFCSVNTASAFALKGKKTLLMGLDLRKPKIASDFKLKNDRGISTCLSTDVCWREVVQQSGMDNLDILLSGPIPPNPAEILLQDRFEEIMKEVKEQYEVVILDCPPVGLVSETKELFRYADINLFVFRQQYSRRENVELANELSEKGGVKKLYGLLNDIHLNGRGGYGYGYTYGRSYGYHDDQPVSWWKKLLAKG</sequence>
<evidence type="ECO:0000313" key="12">
    <source>
        <dbReference type="EMBL" id="AWW32575.1"/>
    </source>
</evidence>
<dbReference type="Gene3D" id="3.40.50.300">
    <property type="entry name" value="P-loop containing nucleotide triphosphate hydrolases"/>
    <property type="match status" value="1"/>
</dbReference>
<evidence type="ECO:0000259" key="10">
    <source>
        <dbReference type="Pfam" id="PF13614"/>
    </source>
</evidence>
<feature type="transmembrane region" description="Helical" evidence="9">
    <location>
        <begin position="35"/>
        <end position="53"/>
    </location>
</feature>
<keyword evidence="9" id="KW-0472">Membrane</keyword>
<dbReference type="EC" id="2.7.10.2" evidence="2"/>
<evidence type="ECO:0000256" key="4">
    <source>
        <dbReference type="ARBA" id="ARBA00022741"/>
    </source>
</evidence>
<keyword evidence="7" id="KW-0829">Tyrosine-protein kinase</keyword>
<dbReference type="SUPFAM" id="SSF52540">
    <property type="entry name" value="P-loop containing nucleoside triphosphate hydrolases"/>
    <property type="match status" value="1"/>
</dbReference>
<evidence type="ECO:0000256" key="9">
    <source>
        <dbReference type="SAM" id="Phobius"/>
    </source>
</evidence>
<dbReference type="InterPro" id="IPR027417">
    <property type="entry name" value="P-loop_NTPase"/>
</dbReference>
<evidence type="ECO:0000256" key="5">
    <source>
        <dbReference type="ARBA" id="ARBA00022777"/>
    </source>
</evidence>
<dbReference type="NCBIfam" id="TIGR01007">
    <property type="entry name" value="eps_fam"/>
    <property type="match status" value="1"/>
</dbReference>
<dbReference type="InterPro" id="IPR032807">
    <property type="entry name" value="GNVR"/>
</dbReference>
<dbReference type="GO" id="GO:0005524">
    <property type="term" value="F:ATP binding"/>
    <property type="evidence" value="ECO:0007669"/>
    <property type="project" value="UniProtKB-KW"/>
</dbReference>
<dbReference type="Proteomes" id="UP000248688">
    <property type="component" value="Chromosome"/>
</dbReference>
<keyword evidence="6" id="KW-0067">ATP-binding</keyword>
<protein>
    <recommendedName>
        <fullName evidence="2">non-specific protein-tyrosine kinase</fullName>
        <ecNumber evidence="2">2.7.10.2</ecNumber>
    </recommendedName>
</protein>
<accession>A0A2Z4INT9</accession>
<feature type="domain" description="AAA" evidence="10">
    <location>
        <begin position="606"/>
        <end position="719"/>
    </location>
</feature>
<comment type="similarity">
    <text evidence="1">Belongs to the CpsD/CapB family.</text>
</comment>
<keyword evidence="3" id="KW-0808">Transferase</keyword>
<dbReference type="PANTHER" id="PTHR32309">
    <property type="entry name" value="TYROSINE-PROTEIN KINASE"/>
    <property type="match status" value="1"/>
</dbReference>
<dbReference type="RefSeq" id="WP_112785948.1">
    <property type="nucleotide sequence ID" value="NZ_CP030041.1"/>
</dbReference>
<keyword evidence="9" id="KW-1133">Transmembrane helix</keyword>
<evidence type="ECO:0000256" key="6">
    <source>
        <dbReference type="ARBA" id="ARBA00022840"/>
    </source>
</evidence>
<dbReference type="InterPro" id="IPR005702">
    <property type="entry name" value="Wzc-like_C"/>
</dbReference>
<feature type="transmembrane region" description="Helical" evidence="9">
    <location>
        <begin position="514"/>
        <end position="533"/>
    </location>
</feature>
<proteinExistence type="inferred from homology"/>
<dbReference type="PANTHER" id="PTHR32309:SF13">
    <property type="entry name" value="FERRIC ENTEROBACTIN TRANSPORT PROTEIN FEPE"/>
    <property type="match status" value="1"/>
</dbReference>
<evidence type="ECO:0000256" key="3">
    <source>
        <dbReference type="ARBA" id="ARBA00022679"/>
    </source>
</evidence>
<dbReference type="InterPro" id="IPR050445">
    <property type="entry name" value="Bact_polysacc_biosynth/exp"/>
</dbReference>
<evidence type="ECO:0000256" key="8">
    <source>
        <dbReference type="ARBA" id="ARBA00051245"/>
    </source>
</evidence>
<dbReference type="Pfam" id="PF13614">
    <property type="entry name" value="AAA_31"/>
    <property type="match status" value="1"/>
</dbReference>
<keyword evidence="4" id="KW-0547">Nucleotide-binding</keyword>
<gene>
    <name evidence="12" type="ORF">DN752_21835</name>
</gene>
<dbReference type="Pfam" id="PF13807">
    <property type="entry name" value="GNVR"/>
    <property type="match status" value="1"/>
</dbReference>
<dbReference type="KEGG" id="est:DN752_21835"/>
<evidence type="ECO:0000313" key="13">
    <source>
        <dbReference type="Proteomes" id="UP000248688"/>
    </source>
</evidence>